<dbReference type="GO" id="GO:0048678">
    <property type="term" value="P:response to axon injury"/>
    <property type="evidence" value="ECO:0007669"/>
    <property type="project" value="InterPro"/>
</dbReference>
<dbReference type="Gene3D" id="3.40.50.10140">
    <property type="entry name" value="Toll/interleukin-1 receptor homology (TIR) domain"/>
    <property type="match status" value="1"/>
</dbReference>
<evidence type="ECO:0000256" key="16">
    <source>
        <dbReference type="ARBA" id="ARBA00023027"/>
    </source>
</evidence>
<dbReference type="SMART" id="SM00255">
    <property type="entry name" value="TIR"/>
    <property type="match status" value="1"/>
</dbReference>
<keyword evidence="10" id="KW-0545">Nucleotide biosynthesis</keyword>
<dbReference type="PROSITE" id="PS50104">
    <property type="entry name" value="TIR"/>
    <property type="match status" value="1"/>
</dbReference>
<evidence type="ECO:0000313" key="28">
    <source>
        <dbReference type="EMBL" id="KRZ54955.1"/>
    </source>
</evidence>
<feature type="compositionally biased region" description="Polar residues" evidence="24">
    <location>
        <begin position="749"/>
        <end position="770"/>
    </location>
</feature>
<dbReference type="EMBL" id="JYDW01000126">
    <property type="protein sequence ID" value="KRZ54955.1"/>
    <property type="molecule type" value="Genomic_DNA"/>
</dbReference>
<dbReference type="GO" id="GO:0030425">
    <property type="term" value="C:dendrite"/>
    <property type="evidence" value="ECO:0007669"/>
    <property type="project" value="TreeGrafter"/>
</dbReference>
<dbReference type="GO" id="GO:1990904">
    <property type="term" value="C:ribonucleoprotein complex"/>
    <property type="evidence" value="ECO:0007669"/>
    <property type="project" value="UniProtKB-KW"/>
</dbReference>
<feature type="compositionally biased region" description="Basic and acidic residues" evidence="24">
    <location>
        <begin position="693"/>
        <end position="705"/>
    </location>
</feature>
<keyword evidence="13" id="KW-0862">Zinc</keyword>
<comment type="catalytic activity">
    <reaction evidence="21">
        <text>NAD(+) + H2O = ADP-D-ribose + nicotinamide + H(+)</text>
        <dbReference type="Rhea" id="RHEA:16301"/>
        <dbReference type="ChEBI" id="CHEBI:15377"/>
        <dbReference type="ChEBI" id="CHEBI:15378"/>
        <dbReference type="ChEBI" id="CHEBI:17154"/>
        <dbReference type="ChEBI" id="CHEBI:57540"/>
        <dbReference type="ChEBI" id="CHEBI:57967"/>
        <dbReference type="EC" id="3.2.2.6"/>
    </reaction>
    <physiologicalReaction direction="left-to-right" evidence="21">
        <dbReference type="Rhea" id="RHEA:16302"/>
    </physiologicalReaction>
</comment>
<dbReference type="SMART" id="SM00454">
    <property type="entry name" value="SAM"/>
    <property type="match status" value="2"/>
</dbReference>
<evidence type="ECO:0000256" key="24">
    <source>
        <dbReference type="SAM" id="MobiDB-lite"/>
    </source>
</evidence>
<dbReference type="GO" id="GO:0046872">
    <property type="term" value="F:metal ion binding"/>
    <property type="evidence" value="ECO:0007669"/>
    <property type="project" value="UniProtKB-KW"/>
</dbReference>
<dbReference type="EC" id="3.5.4.12" evidence="19"/>
<evidence type="ECO:0000259" key="25">
    <source>
        <dbReference type="PROSITE" id="PS50104"/>
    </source>
</evidence>
<comment type="cofactor">
    <cofactor evidence="1">
        <name>Zn(2+)</name>
        <dbReference type="ChEBI" id="CHEBI:29105"/>
    </cofactor>
</comment>
<sequence>MMMQNGVLITFKWHTVGFGCFYLCTKYEMTLDTESFFMGIACLSSKRSKDPVTQVGACIVNSSDVIISTGYNGMPVGCDDNVLPWGKNLPNPLETKHPFVCHAELNAFLNASTSELSGCRLYVTLFPCNMCAKLIISSGIKEIIYLRDKSNKWEMMASRKMFDESGVKYRPFSCSVSNVILELQPNTSDTVDTVINTEKCKTNLENTSASSRIVSAKDHASVQIEIAKVNPVTGKMTGDTEKYAISGAIRRMGESDDSINRLAVRSGLMPNKLARARALSSSVCGGLVKIFYEGGRRRGGWINVELCFGNLKNFPVPFLFPGQILIHFGYTYAKQQKPEKCGMFKLQLKLKEEIKSDACMCSMLISVPNVNSSERVRSRNVSVQTEEHRDEEVQYYCKQSLAFSLIRSDFQMGVVRRTCIGEEEAKSASGECSSRAVVVDSTSSAESIPTLFLGSTTERGKSKQQSLVELKQKAKRKSHSVGQNSSICVAALRRPSSDGPTKACDRRRSSFSMCDIVAHCGGAGSIGSTESINELLKNAAACNGKESSLLETGPALMNQGAYDRARTVNNRRKNSIQYCMPKKLILQQHGSDDTDLEEDCSQSKEDRPITTPPPPPPPPVGPLQQDSFECTANESSYGEAETEDETFTATTEQRENLRNSSADESDSFEVGESHQHQQQQQQQQQQQVEQDDQQSKEEQQQVEEKKEEEEKEKSPTSSSISSGPNPPPLQSQRYSLDYSMDEEERRRQATMNASWRTQASVGNRHGSSPLASPMSIGRSMSYSVVPFGGFRQNPTGGSRSMVIGQTTPTVGGRQVGTVAAVGGGSGGGGVGSGVGGGSTIQVTKSRREPLPYGVFSDDRSSQLLFGRKGSFEYGAAKHLHTELLIYKHTLKGKLNKFQRLIDRSMSLIGIRHEESIADGCQMMSKVLKSAWTAPKIGSDLAHGLCDYVREVGYLETLVRMFIEPDSTEKIKASSGTALVECLSASNREFVVQKHYLDDLVNVAKTMKEGDGLKVSVSLFECLFKYSVDSNAKLIDLGALDHVLVACKATTCSKTLRFAALALANLSMYSDSECQQKMAQKNVPDWLFLLASSQDDLTRYYACLAICVLVSSKEIEAAVTKSGTLALVEPFLLAHKPEEFAHFDYKHQQGRSKEWLELLLPMLSAKRREPRSMAAFHFALEASVKKEQEALSLLLEIGAVDALKQVCSLPDEVAPKFATQALTIIGEEVPYKLSQQVPFWTVEDVQYWASQIGFENYSAQFAEQKVDGDLLLLLTDQELERDIGMRSGLLRKRFMRELESLKMAADYSCVDETHLDRFLVSVSPQFSVYTYQLLELGVDRSILPSLSNEILKNDCGITNPMHRMKLLQSIEECKHIDDLDIAILSKHIDIFISYRRSTGSQLASLIKVLLQLRGHKVFIDVDRLYAGNFDLSLLKNIQAAKHFILVLTPRSLDRCVGDIDCQDWVHREVKCALEHNKNLIPVFDPTFTWPEDNALPADIRAITRFNGVRWVHEYQEACVDKLEKFISGELNVNRGFFPLPQLAPFPRQLFLNPTAGGGINVSSNSSTDFEMHERMKVLRITSEYRLWRWAQNKRLNNNNPFDQDSSDDAYYCRNIVSV</sequence>
<keyword evidence="14" id="KW-0391">Immunity</keyword>
<dbReference type="Pfam" id="PF13676">
    <property type="entry name" value="TIR_2"/>
    <property type="match status" value="1"/>
</dbReference>
<evidence type="ECO:0000256" key="3">
    <source>
        <dbReference type="ARBA" id="ARBA00006576"/>
    </source>
</evidence>
<comment type="similarity">
    <text evidence="4">Belongs to the SARM1 family.</text>
</comment>
<dbReference type="GO" id="GO:0045087">
    <property type="term" value="P:innate immune response"/>
    <property type="evidence" value="ECO:0007669"/>
    <property type="project" value="UniProtKB-KW"/>
</dbReference>
<dbReference type="GO" id="GO:0005737">
    <property type="term" value="C:cytoplasm"/>
    <property type="evidence" value="ECO:0007669"/>
    <property type="project" value="UniProtKB-SubCell"/>
</dbReference>
<dbReference type="InterPro" id="IPR011989">
    <property type="entry name" value="ARM-like"/>
</dbReference>
<evidence type="ECO:0000256" key="19">
    <source>
        <dbReference type="ARBA" id="ARBA00038938"/>
    </source>
</evidence>
<dbReference type="InterPro" id="IPR039184">
    <property type="entry name" value="SARM1"/>
</dbReference>
<evidence type="ECO:0000256" key="5">
    <source>
        <dbReference type="ARBA" id="ARBA00010228"/>
    </source>
</evidence>
<dbReference type="PANTHER" id="PTHR22998">
    <property type="entry name" value="SARM1"/>
    <property type="match status" value="1"/>
</dbReference>
<comment type="function">
    <text evidence="18">Supplies the nucleotide substrate for thymidylate synthetase.</text>
</comment>
<dbReference type="GO" id="GO:0034128">
    <property type="term" value="P:negative regulation of MyD88-independent toll-like receptor signaling pathway"/>
    <property type="evidence" value="ECO:0007669"/>
    <property type="project" value="InterPro"/>
</dbReference>
<dbReference type="GO" id="GO:0003953">
    <property type="term" value="F:NAD+ nucleosidase activity"/>
    <property type="evidence" value="ECO:0007669"/>
    <property type="project" value="InterPro"/>
</dbReference>
<evidence type="ECO:0000256" key="18">
    <source>
        <dbReference type="ARBA" id="ARBA00037036"/>
    </source>
</evidence>
<evidence type="ECO:0000256" key="20">
    <source>
        <dbReference type="ARBA" id="ARBA00041763"/>
    </source>
</evidence>
<dbReference type="Gene3D" id="3.40.140.10">
    <property type="entry name" value="Cytidine Deaminase, domain 2"/>
    <property type="match status" value="1"/>
</dbReference>
<dbReference type="InterPro" id="IPR000157">
    <property type="entry name" value="TIR_dom"/>
</dbReference>
<dbReference type="SUPFAM" id="SSF47769">
    <property type="entry name" value="SAM/Pointed domain"/>
    <property type="match status" value="2"/>
</dbReference>
<dbReference type="GO" id="GO:0035591">
    <property type="term" value="F:signaling adaptor activity"/>
    <property type="evidence" value="ECO:0007669"/>
    <property type="project" value="InterPro"/>
</dbReference>
<keyword evidence="7" id="KW-0963">Cytoplasm</keyword>
<name>A0A0V1L5Y1_9BILA</name>
<dbReference type="Pfam" id="PF00383">
    <property type="entry name" value="dCMP_cyt_deam_1"/>
    <property type="match status" value="1"/>
</dbReference>
<protein>
    <recommendedName>
        <fullName evidence="23">Probable deoxycytidylate deaminase</fullName>
        <ecNumber evidence="6">3.2.2.6</ecNumber>
        <ecNumber evidence="19">3.5.4.12</ecNumber>
    </recommendedName>
    <alternativeName>
        <fullName evidence="20">dCMP deaminase</fullName>
    </alternativeName>
</protein>
<keyword evidence="16" id="KW-0520">NAD</keyword>
<dbReference type="GO" id="GO:0006412">
    <property type="term" value="P:translation"/>
    <property type="evidence" value="ECO:0007669"/>
    <property type="project" value="InterPro"/>
</dbReference>
<evidence type="ECO:0000256" key="21">
    <source>
        <dbReference type="ARBA" id="ARBA00047304"/>
    </source>
</evidence>
<evidence type="ECO:0000256" key="2">
    <source>
        <dbReference type="ARBA" id="ARBA00004496"/>
    </source>
</evidence>
<dbReference type="CDD" id="cd24153">
    <property type="entry name" value="SARM1_N"/>
    <property type="match status" value="1"/>
</dbReference>
<evidence type="ECO:0000256" key="4">
    <source>
        <dbReference type="ARBA" id="ARBA00008291"/>
    </source>
</evidence>
<dbReference type="InterPro" id="IPR013761">
    <property type="entry name" value="SAM/pointed_sf"/>
</dbReference>
<comment type="catalytic activity">
    <reaction evidence="22">
        <text>dCMP + H2O + H(+) = dUMP + NH4(+)</text>
        <dbReference type="Rhea" id="RHEA:22924"/>
        <dbReference type="ChEBI" id="CHEBI:15377"/>
        <dbReference type="ChEBI" id="CHEBI:15378"/>
        <dbReference type="ChEBI" id="CHEBI:28938"/>
        <dbReference type="ChEBI" id="CHEBI:57566"/>
        <dbReference type="ChEBI" id="CHEBI:246422"/>
        <dbReference type="EC" id="3.5.4.12"/>
    </reaction>
</comment>
<dbReference type="GO" id="GO:0007165">
    <property type="term" value="P:signal transduction"/>
    <property type="evidence" value="ECO:0007669"/>
    <property type="project" value="InterPro"/>
</dbReference>
<keyword evidence="15" id="KW-0689">Ribosomal protein</keyword>
<comment type="caution">
    <text evidence="28">The sequence shown here is derived from an EMBL/GenBank/DDBJ whole genome shotgun (WGS) entry which is preliminary data.</text>
</comment>
<gene>
    <name evidence="28" type="ORF">T02_9975</name>
</gene>
<dbReference type="GO" id="GO:0061809">
    <property type="term" value="F:NAD+ nucleosidase activity, cyclic ADP-ribose generating"/>
    <property type="evidence" value="ECO:0007669"/>
    <property type="project" value="UniProtKB-EC"/>
</dbReference>
<dbReference type="PROSITE" id="PS50105">
    <property type="entry name" value="SAM_DOMAIN"/>
    <property type="match status" value="1"/>
</dbReference>
<dbReference type="InterPro" id="IPR002125">
    <property type="entry name" value="CMP_dCMP_dom"/>
</dbReference>
<dbReference type="InterPro" id="IPR038579">
    <property type="entry name" value="Ribosomal_eS21_sf"/>
</dbReference>
<keyword evidence="11" id="KW-0677">Repeat</keyword>
<dbReference type="Gene3D" id="3.30.1230.20">
    <property type="match status" value="1"/>
</dbReference>
<keyword evidence="9" id="KW-0479">Metal-binding</keyword>
<feature type="region of interest" description="Disordered" evidence="24">
    <location>
        <begin position="588"/>
        <end position="774"/>
    </location>
</feature>
<dbReference type="SUPFAM" id="SSF48371">
    <property type="entry name" value="ARM repeat"/>
    <property type="match status" value="1"/>
</dbReference>
<dbReference type="Gene3D" id="1.10.150.50">
    <property type="entry name" value="Transcription Factor, Ets-1"/>
    <property type="match status" value="2"/>
</dbReference>
<evidence type="ECO:0000256" key="1">
    <source>
        <dbReference type="ARBA" id="ARBA00001947"/>
    </source>
</evidence>
<dbReference type="GO" id="GO:0044297">
    <property type="term" value="C:cell body"/>
    <property type="evidence" value="ECO:0007669"/>
    <property type="project" value="UniProtKB-ARBA"/>
</dbReference>
<dbReference type="Gene3D" id="1.25.10.10">
    <property type="entry name" value="Leucine-rich Repeat Variant"/>
    <property type="match status" value="1"/>
</dbReference>
<accession>A0A0V1L5Y1</accession>
<comment type="similarity">
    <text evidence="5">Belongs to the eukaryotic ribosomal protein eS21 family.</text>
</comment>
<evidence type="ECO:0000256" key="15">
    <source>
        <dbReference type="ARBA" id="ARBA00022980"/>
    </source>
</evidence>
<feature type="compositionally biased region" description="Low complexity" evidence="24">
    <location>
        <begin position="676"/>
        <end position="688"/>
    </location>
</feature>
<evidence type="ECO:0000256" key="6">
    <source>
        <dbReference type="ARBA" id="ARBA00011982"/>
    </source>
</evidence>
<dbReference type="InterPro" id="IPR016193">
    <property type="entry name" value="Cytidine_deaminase-like"/>
</dbReference>
<evidence type="ECO:0000256" key="23">
    <source>
        <dbReference type="ARBA" id="ARBA00071625"/>
    </source>
</evidence>
<evidence type="ECO:0000256" key="8">
    <source>
        <dbReference type="ARBA" id="ARBA00022588"/>
    </source>
</evidence>
<dbReference type="FunFam" id="1.10.150.50:FF:000043">
    <property type="entry name" value="Sterile alpha and TIR motif-containing 1"/>
    <property type="match status" value="1"/>
</dbReference>
<dbReference type="GO" id="GO:0003735">
    <property type="term" value="F:structural constituent of ribosome"/>
    <property type="evidence" value="ECO:0007669"/>
    <property type="project" value="InterPro"/>
</dbReference>
<comment type="subcellular location">
    <subcellularLocation>
        <location evidence="2">Cytoplasm</location>
    </subcellularLocation>
</comment>
<evidence type="ECO:0000259" key="26">
    <source>
        <dbReference type="PROSITE" id="PS50105"/>
    </source>
</evidence>
<evidence type="ECO:0000256" key="9">
    <source>
        <dbReference type="ARBA" id="ARBA00022723"/>
    </source>
</evidence>
<keyword evidence="17" id="KW-0687">Ribonucleoprotein</keyword>
<evidence type="ECO:0000256" key="12">
    <source>
        <dbReference type="ARBA" id="ARBA00022801"/>
    </source>
</evidence>
<dbReference type="STRING" id="6335.A0A0V1L5Y1"/>
<dbReference type="InterPro" id="IPR001660">
    <property type="entry name" value="SAM"/>
</dbReference>
<evidence type="ECO:0000256" key="10">
    <source>
        <dbReference type="ARBA" id="ARBA00022727"/>
    </source>
</evidence>
<feature type="domain" description="TIR" evidence="25">
    <location>
        <begin position="1385"/>
        <end position="1529"/>
    </location>
</feature>
<dbReference type="InterPro" id="IPR001931">
    <property type="entry name" value="Ribosomal_eS21"/>
</dbReference>
<dbReference type="SUPFAM" id="SSF52200">
    <property type="entry name" value="Toll/Interleukin receptor TIR domain"/>
    <property type="match status" value="1"/>
</dbReference>
<keyword evidence="12" id="KW-0378">Hydrolase</keyword>
<dbReference type="GO" id="GO:0005840">
    <property type="term" value="C:ribosome"/>
    <property type="evidence" value="ECO:0007669"/>
    <property type="project" value="UniProtKB-KW"/>
</dbReference>
<dbReference type="Pfam" id="PF00536">
    <property type="entry name" value="SAM_1"/>
    <property type="match status" value="1"/>
</dbReference>
<feature type="domain" description="SAM" evidence="26">
    <location>
        <begin position="1239"/>
        <end position="1303"/>
    </location>
</feature>
<keyword evidence="29" id="KW-1185">Reference proteome</keyword>
<proteinExistence type="inferred from homology"/>
<dbReference type="OrthoDB" id="202764at2759"/>
<evidence type="ECO:0000256" key="7">
    <source>
        <dbReference type="ARBA" id="ARBA00022490"/>
    </source>
</evidence>
<comment type="similarity">
    <text evidence="3">Belongs to the cytidine and deoxycytidylate deaminase family.</text>
</comment>
<dbReference type="Pfam" id="PF01249">
    <property type="entry name" value="Ribosomal_S21e"/>
    <property type="match status" value="1"/>
</dbReference>
<dbReference type="EC" id="3.2.2.6" evidence="6"/>
<keyword evidence="8" id="KW-0399">Innate immunity</keyword>
<feature type="compositionally biased region" description="Pro residues" evidence="24">
    <location>
        <begin position="610"/>
        <end position="621"/>
    </location>
</feature>
<dbReference type="PANTHER" id="PTHR22998:SF1">
    <property type="entry name" value="NAD(+) HYDROLASE SARM1"/>
    <property type="match status" value="1"/>
</dbReference>
<evidence type="ECO:0000256" key="14">
    <source>
        <dbReference type="ARBA" id="ARBA00022859"/>
    </source>
</evidence>
<evidence type="ECO:0000313" key="29">
    <source>
        <dbReference type="Proteomes" id="UP000054721"/>
    </source>
</evidence>
<dbReference type="PROSITE" id="PS51747">
    <property type="entry name" value="CYT_DCMP_DEAMINASES_2"/>
    <property type="match status" value="1"/>
</dbReference>
<dbReference type="CDD" id="cd01286">
    <property type="entry name" value="deoxycytidylate_deaminase"/>
    <property type="match status" value="1"/>
</dbReference>
<evidence type="ECO:0000256" key="22">
    <source>
        <dbReference type="ARBA" id="ARBA00052978"/>
    </source>
</evidence>
<dbReference type="GO" id="GO:0019677">
    <property type="term" value="P:NAD+ catabolic process"/>
    <property type="evidence" value="ECO:0007669"/>
    <property type="project" value="UniProtKB-ARBA"/>
</dbReference>
<dbReference type="GO" id="GO:0009165">
    <property type="term" value="P:nucleotide biosynthetic process"/>
    <property type="evidence" value="ECO:0007669"/>
    <property type="project" value="UniProtKB-KW"/>
</dbReference>
<reference evidence="28 29" key="1">
    <citation type="submission" date="2015-05" db="EMBL/GenBank/DDBJ databases">
        <title>Evolution of Trichinella species and genotypes.</title>
        <authorList>
            <person name="Korhonen P.K."/>
            <person name="Edoardo P."/>
            <person name="Giuseppe L.R."/>
            <person name="Gasser R.B."/>
        </authorList>
    </citation>
    <scope>NUCLEOTIDE SEQUENCE [LARGE SCALE GENOMIC DNA]</scope>
    <source>
        <strain evidence="28">ISS10</strain>
    </source>
</reference>
<evidence type="ECO:0000259" key="27">
    <source>
        <dbReference type="PROSITE" id="PS51747"/>
    </source>
</evidence>
<dbReference type="GO" id="GO:0004132">
    <property type="term" value="F:dCMP deaminase activity"/>
    <property type="evidence" value="ECO:0007669"/>
    <property type="project" value="UniProtKB-EC"/>
</dbReference>
<dbReference type="CDD" id="cd09501">
    <property type="entry name" value="SAM_SARM1-like_repeat1"/>
    <property type="match status" value="1"/>
</dbReference>
<evidence type="ECO:0000256" key="13">
    <source>
        <dbReference type="ARBA" id="ARBA00022833"/>
    </source>
</evidence>
<dbReference type="Proteomes" id="UP000054721">
    <property type="component" value="Unassembled WGS sequence"/>
</dbReference>
<dbReference type="InterPro" id="IPR035897">
    <property type="entry name" value="Toll_tir_struct_dom_sf"/>
</dbReference>
<evidence type="ECO:0000256" key="17">
    <source>
        <dbReference type="ARBA" id="ARBA00023274"/>
    </source>
</evidence>
<feature type="domain" description="CMP/dCMP-type deaminase" evidence="27">
    <location>
        <begin position="32"/>
        <end position="169"/>
    </location>
</feature>
<dbReference type="FunFam" id="3.40.140.10:FF:000021">
    <property type="entry name" value="Deoxycytidylate deaminase"/>
    <property type="match status" value="1"/>
</dbReference>
<dbReference type="Pfam" id="PF07647">
    <property type="entry name" value="SAM_2"/>
    <property type="match status" value="1"/>
</dbReference>
<organism evidence="28 29">
    <name type="scientific">Trichinella nativa</name>
    <dbReference type="NCBI Taxonomy" id="6335"/>
    <lineage>
        <taxon>Eukaryota</taxon>
        <taxon>Metazoa</taxon>
        <taxon>Ecdysozoa</taxon>
        <taxon>Nematoda</taxon>
        <taxon>Enoplea</taxon>
        <taxon>Dorylaimia</taxon>
        <taxon>Trichinellida</taxon>
        <taxon>Trichinellidae</taxon>
        <taxon>Trichinella</taxon>
    </lineage>
</organism>
<evidence type="ECO:0000256" key="11">
    <source>
        <dbReference type="ARBA" id="ARBA00022737"/>
    </source>
</evidence>
<dbReference type="InterPro" id="IPR035105">
    <property type="entry name" value="Deoxycytidylate_deaminase_dom"/>
</dbReference>
<feature type="compositionally biased region" description="Polar residues" evidence="24">
    <location>
        <begin position="624"/>
        <end position="636"/>
    </location>
</feature>
<dbReference type="SUPFAM" id="SSF53927">
    <property type="entry name" value="Cytidine deaminase-like"/>
    <property type="match status" value="1"/>
</dbReference>
<dbReference type="InterPro" id="IPR016024">
    <property type="entry name" value="ARM-type_fold"/>
</dbReference>